<protein>
    <submittedName>
        <fullName evidence="2">Reactive intermediate/imine deaminase</fullName>
    </submittedName>
</protein>
<proteinExistence type="inferred from homology"/>
<dbReference type="OrthoDB" id="9809792at2"/>
<dbReference type="EMBL" id="FNOY01000036">
    <property type="protein sequence ID" value="SDY44648.1"/>
    <property type="molecule type" value="Genomic_DNA"/>
</dbReference>
<dbReference type="CDD" id="cd00448">
    <property type="entry name" value="YjgF_YER057c_UK114_family"/>
    <property type="match status" value="1"/>
</dbReference>
<dbReference type="PROSITE" id="PS01094">
    <property type="entry name" value="UPF0076"/>
    <property type="match status" value="1"/>
</dbReference>
<dbReference type="GO" id="GO:0005829">
    <property type="term" value="C:cytosol"/>
    <property type="evidence" value="ECO:0007669"/>
    <property type="project" value="TreeGrafter"/>
</dbReference>
<dbReference type="STRING" id="44576.SAMN05421881_103614"/>
<dbReference type="InterPro" id="IPR019897">
    <property type="entry name" value="RidA_CS"/>
</dbReference>
<dbReference type="Gene3D" id="3.30.1330.40">
    <property type="entry name" value="RutC-like"/>
    <property type="match status" value="1"/>
</dbReference>
<dbReference type="InterPro" id="IPR006056">
    <property type="entry name" value="RidA"/>
</dbReference>
<dbReference type="Proteomes" id="UP000198640">
    <property type="component" value="Unassembled WGS sequence"/>
</dbReference>
<dbReference type="PANTHER" id="PTHR11803">
    <property type="entry name" value="2-IMINOBUTANOATE/2-IMINOPROPANOATE DEAMINASE RIDA"/>
    <property type="match status" value="1"/>
</dbReference>
<accession>A0A1H3JZ84</accession>
<dbReference type="RefSeq" id="WP_090414474.1">
    <property type="nucleotide sequence ID" value="NZ_FNOY01000036.1"/>
</dbReference>
<dbReference type="InterPro" id="IPR035959">
    <property type="entry name" value="RutC-like_sf"/>
</dbReference>
<keyword evidence="3" id="KW-1185">Reference proteome</keyword>
<dbReference type="NCBIfam" id="TIGR00004">
    <property type="entry name" value="Rid family detoxifying hydrolase"/>
    <property type="match status" value="1"/>
</dbReference>
<evidence type="ECO:0000256" key="1">
    <source>
        <dbReference type="ARBA" id="ARBA00010552"/>
    </source>
</evidence>
<evidence type="ECO:0000313" key="2">
    <source>
        <dbReference type="EMBL" id="SDY44648.1"/>
    </source>
</evidence>
<name>A0A1H3JZ84_9PROT</name>
<dbReference type="GO" id="GO:0019239">
    <property type="term" value="F:deaminase activity"/>
    <property type="evidence" value="ECO:0007669"/>
    <property type="project" value="TreeGrafter"/>
</dbReference>
<reference evidence="2 3" key="1">
    <citation type="submission" date="2016-10" db="EMBL/GenBank/DDBJ databases">
        <authorList>
            <person name="de Groot N.N."/>
        </authorList>
    </citation>
    <scope>NUCLEOTIDE SEQUENCE [LARGE SCALE GENOMIC DNA]</scope>
    <source>
        <strain evidence="2 3">Nm1</strain>
    </source>
</reference>
<evidence type="ECO:0000313" key="3">
    <source>
        <dbReference type="Proteomes" id="UP000198640"/>
    </source>
</evidence>
<dbReference type="InterPro" id="IPR006175">
    <property type="entry name" value="YjgF/YER057c/UK114"/>
</dbReference>
<organism evidence="2 3">
    <name type="scientific">Nitrosomonas halophila</name>
    <dbReference type="NCBI Taxonomy" id="44576"/>
    <lineage>
        <taxon>Bacteria</taxon>
        <taxon>Pseudomonadati</taxon>
        <taxon>Pseudomonadota</taxon>
        <taxon>Betaproteobacteria</taxon>
        <taxon>Nitrosomonadales</taxon>
        <taxon>Nitrosomonadaceae</taxon>
        <taxon>Nitrosomonas</taxon>
    </lineage>
</organism>
<sequence length="130" mass="13942">MSKFIVQTQDAPQAIGTYSQAVRVVQEETVYLSGQIGLDPVSMEMVQGIDAQIEQVIANLRAVAIASGGNLADIVKLNVYLTDLNHFAKVNEIMGKHFSQPYPARAAIGVAALPRAALVEMDAVMSLEKA</sequence>
<dbReference type="PANTHER" id="PTHR11803:SF39">
    <property type="entry name" value="2-IMINOBUTANOATE_2-IMINOPROPANOATE DEAMINASE"/>
    <property type="match status" value="1"/>
</dbReference>
<gene>
    <name evidence="2" type="ORF">SAMN05421881_103614</name>
</gene>
<comment type="similarity">
    <text evidence="1">Belongs to the RutC family.</text>
</comment>
<dbReference type="FunFam" id="3.30.1330.40:FF:000001">
    <property type="entry name" value="L-PSP family endoribonuclease"/>
    <property type="match status" value="1"/>
</dbReference>
<dbReference type="SUPFAM" id="SSF55298">
    <property type="entry name" value="YjgF-like"/>
    <property type="match status" value="1"/>
</dbReference>
<dbReference type="AlphaFoldDB" id="A0A1H3JZ84"/>
<dbReference type="Pfam" id="PF01042">
    <property type="entry name" value="Ribonuc_L-PSP"/>
    <property type="match status" value="1"/>
</dbReference>